<evidence type="ECO:0000313" key="1">
    <source>
        <dbReference type="EMBL" id="QDV46485.1"/>
    </source>
</evidence>
<dbReference type="KEGG" id="snep:Enr13x_63940"/>
<sequence>MKEPLAALRSIARREATLSLNSFQGSALERVG</sequence>
<evidence type="ECO:0000313" key="2">
    <source>
        <dbReference type="Proteomes" id="UP000319004"/>
    </source>
</evidence>
<reference evidence="1 2" key="1">
    <citation type="submission" date="2019-03" db="EMBL/GenBank/DDBJ databases">
        <title>Deep-cultivation of Planctomycetes and their phenomic and genomic characterization uncovers novel biology.</title>
        <authorList>
            <person name="Wiegand S."/>
            <person name="Jogler M."/>
            <person name="Boedeker C."/>
            <person name="Pinto D."/>
            <person name="Vollmers J."/>
            <person name="Rivas-Marin E."/>
            <person name="Kohn T."/>
            <person name="Peeters S.H."/>
            <person name="Heuer A."/>
            <person name="Rast P."/>
            <person name="Oberbeckmann S."/>
            <person name="Bunk B."/>
            <person name="Jeske O."/>
            <person name="Meyerdierks A."/>
            <person name="Storesund J.E."/>
            <person name="Kallscheuer N."/>
            <person name="Luecker S."/>
            <person name="Lage O.M."/>
            <person name="Pohl T."/>
            <person name="Merkel B.J."/>
            <person name="Hornburger P."/>
            <person name="Mueller R.-W."/>
            <person name="Bruemmer F."/>
            <person name="Labrenz M."/>
            <person name="Spormann A.M."/>
            <person name="Op den Camp H."/>
            <person name="Overmann J."/>
            <person name="Amann R."/>
            <person name="Jetten M.S.M."/>
            <person name="Mascher T."/>
            <person name="Medema M.H."/>
            <person name="Devos D.P."/>
            <person name="Kaster A.-K."/>
            <person name="Ovreas L."/>
            <person name="Rohde M."/>
            <person name="Galperin M.Y."/>
            <person name="Jogler C."/>
        </authorList>
    </citation>
    <scope>NUCLEOTIDE SEQUENCE [LARGE SCALE GENOMIC DNA]</scope>
    <source>
        <strain evidence="1 2">Enr13</strain>
    </source>
</reference>
<accession>A0A518I054</accession>
<dbReference type="AlphaFoldDB" id="A0A518I054"/>
<proteinExistence type="predicted"/>
<organism evidence="1 2">
    <name type="scientific">Stieleria neptunia</name>
    <dbReference type="NCBI Taxonomy" id="2527979"/>
    <lineage>
        <taxon>Bacteria</taxon>
        <taxon>Pseudomonadati</taxon>
        <taxon>Planctomycetota</taxon>
        <taxon>Planctomycetia</taxon>
        <taxon>Pirellulales</taxon>
        <taxon>Pirellulaceae</taxon>
        <taxon>Stieleria</taxon>
    </lineage>
</organism>
<dbReference type="EMBL" id="CP037423">
    <property type="protein sequence ID" value="QDV46485.1"/>
    <property type="molecule type" value="Genomic_DNA"/>
</dbReference>
<name>A0A518I054_9BACT</name>
<keyword evidence="2" id="KW-1185">Reference proteome</keyword>
<gene>
    <name evidence="1" type="ORF">Enr13x_63940</name>
</gene>
<protein>
    <submittedName>
        <fullName evidence="1">Uncharacterized protein</fullName>
    </submittedName>
</protein>
<dbReference type="Proteomes" id="UP000319004">
    <property type="component" value="Chromosome"/>
</dbReference>